<dbReference type="EMBL" id="CAEZYK010000133">
    <property type="protein sequence ID" value="CAB4735796.1"/>
    <property type="molecule type" value="Genomic_DNA"/>
</dbReference>
<evidence type="ECO:0000313" key="8">
    <source>
        <dbReference type="EMBL" id="CAB5034299.1"/>
    </source>
</evidence>
<organism evidence="6">
    <name type="scientific">freshwater metagenome</name>
    <dbReference type="NCBI Taxonomy" id="449393"/>
    <lineage>
        <taxon>unclassified sequences</taxon>
        <taxon>metagenomes</taxon>
        <taxon>ecological metagenomes</taxon>
    </lineage>
</organism>
<comment type="subcellular location">
    <subcellularLocation>
        <location evidence="1">Cytoplasm</location>
    </subcellularLocation>
</comment>
<dbReference type="Gene3D" id="2.40.30.10">
    <property type="entry name" value="Translation factors"/>
    <property type="match status" value="1"/>
</dbReference>
<dbReference type="Pfam" id="PF09107">
    <property type="entry name" value="WHD_3rd_SelB"/>
    <property type="match status" value="1"/>
</dbReference>
<dbReference type="InterPro" id="IPR050055">
    <property type="entry name" value="EF-Tu_GTPase"/>
</dbReference>
<sequence length="601" mass="65173">MRTIATAGHVDHGKSSLVLALTGTDPDRWEQEKRRGMTIDIGFGFCVLDSGQEIGFVDVPGHIRFLKNMLAGVSGVDIALLVVSATEGWMAQSEEHLQVLELLGISYAVVALTKVDSADEATALSTEKEIQSRFKHSPLRDAPIVWCDSITGRGIADLRRALDVAVRNAPPPLDWFRPRLWIDRVFSAQGAGTVVTGTLTRGDLELDSEIEVGTPPQSARIRKIECAKVESSRVSPGARVAINIGGVSHQTLSRGDALVADKQWIRPRVIDVELISRPPNSPLSPKGRLTLYLGTGEYEVDYRLIDKNARWARITLPVAIPLAIGDRAIVRDSGTSRTIAGAEILDLDPTTKISEAASHLERPFAERVLSTHPWLTVDDLVGLTGYGQLAAKEMINSLVTQNLAVAVGQWVVVRSVMTQLENQMGELVNIYHQESPHGTGIELAALATKLNLTVDQLRAAITSFSDLTITQGRVHSASYSTETLSLEAQQLIKALSAKPFSPPTPTQLGADPELVKTLLGTKKLVDLDGIIFSAEALADAQRIIINALEKTGELSIANVRDLLGSSRKFILPIMNWLDHSGVTRRRGDLRVAGPRSGLTTN</sequence>
<dbReference type="GO" id="GO:0005737">
    <property type="term" value="C:cytoplasm"/>
    <property type="evidence" value="ECO:0007669"/>
    <property type="project" value="UniProtKB-SubCell"/>
</dbReference>
<dbReference type="GO" id="GO:0003746">
    <property type="term" value="F:translation elongation factor activity"/>
    <property type="evidence" value="ECO:0007669"/>
    <property type="project" value="InterPro"/>
</dbReference>
<evidence type="ECO:0000313" key="6">
    <source>
        <dbReference type="EMBL" id="CAB4906503.1"/>
    </source>
</evidence>
<dbReference type="AlphaFoldDB" id="A0A6J7GQE7"/>
<proteinExistence type="predicted"/>
<dbReference type="GO" id="GO:0005525">
    <property type="term" value="F:GTP binding"/>
    <property type="evidence" value="ECO:0007669"/>
    <property type="project" value="InterPro"/>
</dbReference>
<dbReference type="PROSITE" id="PS00301">
    <property type="entry name" value="G_TR_1"/>
    <property type="match status" value="1"/>
</dbReference>
<accession>A0A6J7GQE7</accession>
<dbReference type="InterPro" id="IPR057335">
    <property type="entry name" value="Beta-barrel_SelB"/>
</dbReference>
<dbReference type="Gene3D" id="3.40.50.300">
    <property type="entry name" value="P-loop containing nucleotide triphosphate hydrolases"/>
    <property type="match status" value="1"/>
</dbReference>
<dbReference type="GO" id="GO:0001514">
    <property type="term" value="P:selenocysteine incorporation"/>
    <property type="evidence" value="ECO:0007669"/>
    <property type="project" value="InterPro"/>
</dbReference>
<dbReference type="PRINTS" id="PR00315">
    <property type="entry name" value="ELONGATNFCT"/>
</dbReference>
<gene>
    <name evidence="5" type="ORF">UFOPK2683_01576</name>
    <name evidence="6" type="ORF">UFOPK3605_00800</name>
    <name evidence="7" type="ORF">UFOPK3897_00805</name>
    <name evidence="8" type="ORF">UFOPK4121_01713</name>
</gene>
<dbReference type="EMBL" id="CAFBPQ010000109">
    <property type="protein sequence ID" value="CAB5034299.1"/>
    <property type="molecule type" value="Genomic_DNA"/>
</dbReference>
<dbReference type="InterPro" id="IPR000795">
    <property type="entry name" value="T_Tr_GTP-bd_dom"/>
</dbReference>
<dbReference type="InterPro" id="IPR031157">
    <property type="entry name" value="G_TR_CS"/>
</dbReference>
<dbReference type="PROSITE" id="PS51722">
    <property type="entry name" value="G_TR_2"/>
    <property type="match status" value="1"/>
</dbReference>
<dbReference type="EMBL" id="CAFBMM010000033">
    <property type="protein sequence ID" value="CAB4906503.1"/>
    <property type="molecule type" value="Genomic_DNA"/>
</dbReference>
<evidence type="ECO:0000313" key="5">
    <source>
        <dbReference type="EMBL" id="CAB4735796.1"/>
    </source>
</evidence>
<dbReference type="EMBL" id="CAFBOF010000013">
    <property type="protein sequence ID" value="CAB4975869.1"/>
    <property type="molecule type" value="Genomic_DNA"/>
</dbReference>
<dbReference type="GO" id="GO:0003924">
    <property type="term" value="F:GTPase activity"/>
    <property type="evidence" value="ECO:0007669"/>
    <property type="project" value="InterPro"/>
</dbReference>
<dbReference type="InterPro" id="IPR009000">
    <property type="entry name" value="Transl_B-barrel_sf"/>
</dbReference>
<evidence type="ECO:0000259" key="4">
    <source>
        <dbReference type="PROSITE" id="PS51722"/>
    </source>
</evidence>
<dbReference type="Gene3D" id="1.10.10.10">
    <property type="entry name" value="Winged helix-like DNA-binding domain superfamily/Winged helix DNA-binding domain"/>
    <property type="match status" value="1"/>
</dbReference>
<protein>
    <submittedName>
        <fullName evidence="6">Unannotated protein</fullName>
    </submittedName>
</protein>
<dbReference type="CDD" id="cd04171">
    <property type="entry name" value="SelB"/>
    <property type="match status" value="1"/>
</dbReference>
<reference evidence="6" key="1">
    <citation type="submission" date="2020-05" db="EMBL/GenBank/DDBJ databases">
        <authorList>
            <person name="Chiriac C."/>
            <person name="Salcher M."/>
            <person name="Ghai R."/>
            <person name="Kavagutti S V."/>
        </authorList>
    </citation>
    <scope>NUCLEOTIDE SEQUENCE</scope>
</reference>
<dbReference type="InterPro" id="IPR004535">
    <property type="entry name" value="Transl_elong_SelB"/>
</dbReference>
<evidence type="ECO:0000313" key="7">
    <source>
        <dbReference type="EMBL" id="CAB4975869.1"/>
    </source>
</evidence>
<keyword evidence="2" id="KW-0963">Cytoplasm</keyword>
<dbReference type="PANTHER" id="PTHR43721:SF22">
    <property type="entry name" value="ELONGATION FACTOR TU, MITOCHONDRIAL"/>
    <property type="match status" value="1"/>
</dbReference>
<feature type="domain" description="Tr-type G" evidence="4">
    <location>
        <begin position="1"/>
        <end position="173"/>
    </location>
</feature>
<dbReference type="InterPro" id="IPR015191">
    <property type="entry name" value="SelB_WHD4"/>
</dbReference>
<dbReference type="SUPFAM" id="SSF50447">
    <property type="entry name" value="Translation proteins"/>
    <property type="match status" value="1"/>
</dbReference>
<dbReference type="InterPro" id="IPR036390">
    <property type="entry name" value="WH_DNA-bd_sf"/>
</dbReference>
<evidence type="ECO:0000256" key="2">
    <source>
        <dbReference type="ARBA" id="ARBA00022490"/>
    </source>
</evidence>
<dbReference type="InterPro" id="IPR036388">
    <property type="entry name" value="WH-like_DNA-bd_sf"/>
</dbReference>
<dbReference type="SUPFAM" id="SSF46785">
    <property type="entry name" value="Winged helix' DNA-binding domain"/>
    <property type="match status" value="1"/>
</dbReference>
<dbReference type="NCBIfam" id="TIGR00475">
    <property type="entry name" value="selB"/>
    <property type="match status" value="1"/>
</dbReference>
<dbReference type="Pfam" id="PF25461">
    <property type="entry name" value="Beta-barrel_SelB"/>
    <property type="match status" value="1"/>
</dbReference>
<evidence type="ECO:0000256" key="3">
    <source>
        <dbReference type="ARBA" id="ARBA00022917"/>
    </source>
</evidence>
<dbReference type="GO" id="GO:0003723">
    <property type="term" value="F:RNA binding"/>
    <property type="evidence" value="ECO:0007669"/>
    <property type="project" value="InterPro"/>
</dbReference>
<keyword evidence="3" id="KW-0648">Protein biosynthesis</keyword>
<dbReference type="Pfam" id="PF00009">
    <property type="entry name" value="GTP_EFTU"/>
    <property type="match status" value="1"/>
</dbReference>
<dbReference type="SUPFAM" id="SSF52540">
    <property type="entry name" value="P-loop containing nucleoside triphosphate hydrolases"/>
    <property type="match status" value="1"/>
</dbReference>
<name>A0A6J7GQE7_9ZZZZ</name>
<evidence type="ECO:0000256" key="1">
    <source>
        <dbReference type="ARBA" id="ARBA00004496"/>
    </source>
</evidence>
<dbReference type="PANTHER" id="PTHR43721">
    <property type="entry name" value="ELONGATION FACTOR TU-RELATED"/>
    <property type="match status" value="1"/>
</dbReference>
<dbReference type="InterPro" id="IPR027417">
    <property type="entry name" value="P-loop_NTPase"/>
</dbReference>